<dbReference type="AlphaFoldDB" id="Q2GDY8"/>
<evidence type="ECO:0000313" key="2">
    <source>
        <dbReference type="EMBL" id="ABD46078.1"/>
    </source>
</evidence>
<dbReference type="InterPro" id="IPR024399">
    <property type="entry name" value="DUF2628"/>
</dbReference>
<evidence type="ECO:0000256" key="1">
    <source>
        <dbReference type="SAM" id="Phobius"/>
    </source>
</evidence>
<evidence type="ECO:0000313" key="3">
    <source>
        <dbReference type="Proteomes" id="UP000001942"/>
    </source>
</evidence>
<protein>
    <submittedName>
        <fullName evidence="2">Uncharacterized protein</fullName>
    </submittedName>
</protein>
<dbReference type="STRING" id="222891.NSE_0422"/>
<dbReference type="HOGENOM" id="CLU_1979164_0_0_5"/>
<reference evidence="2 3" key="1">
    <citation type="journal article" date="2006" name="PLoS Genet.">
        <title>Comparative genomics of emerging human ehrlichiosis agents.</title>
        <authorList>
            <person name="Dunning Hotopp J.C."/>
            <person name="Lin M."/>
            <person name="Madupu R."/>
            <person name="Crabtree J."/>
            <person name="Angiuoli S.V."/>
            <person name="Eisen J.A."/>
            <person name="Seshadri R."/>
            <person name="Ren Q."/>
            <person name="Wu M."/>
            <person name="Utterback T.R."/>
            <person name="Smith S."/>
            <person name="Lewis M."/>
            <person name="Khouri H."/>
            <person name="Zhang C."/>
            <person name="Niu H."/>
            <person name="Lin Q."/>
            <person name="Ohashi N."/>
            <person name="Zhi N."/>
            <person name="Nelson W."/>
            <person name="Brinkac L.M."/>
            <person name="Dodson R.J."/>
            <person name="Rosovitz M.J."/>
            <person name="Sundaram J."/>
            <person name="Daugherty S.C."/>
            <person name="Davidsen T."/>
            <person name="Durkin A.S."/>
            <person name="Gwinn M."/>
            <person name="Haft D.H."/>
            <person name="Selengut J.D."/>
            <person name="Sullivan S.A."/>
            <person name="Zafar N."/>
            <person name="Zhou L."/>
            <person name="Benahmed F."/>
            <person name="Forberger H."/>
            <person name="Halpin R."/>
            <person name="Mulligan S."/>
            <person name="Robinson J."/>
            <person name="White O."/>
            <person name="Rikihisa Y."/>
            <person name="Tettelin H."/>
        </authorList>
    </citation>
    <scope>NUCLEOTIDE SEQUENCE [LARGE SCALE GENOMIC DNA]</scope>
    <source>
        <strain evidence="3">ATCC VR-367 / Miyayama</strain>
    </source>
</reference>
<dbReference type="Pfam" id="PF10947">
    <property type="entry name" value="DUF2628"/>
    <property type="match status" value="1"/>
</dbReference>
<keyword evidence="1" id="KW-0472">Membrane</keyword>
<sequence length="126" mass="14749">MKAFYVYHDLESKGLLHEKARFVCLSSSFSFWAFFFSHFWLAFHGMWRFLVIFVLLQVLVYKISTVLAPSASSILSGIPSFFLGVFAHQIREKHLMRSGYRLYAILMAENMTAVQLRLFREVGHFI</sequence>
<keyword evidence="1" id="KW-0812">Transmembrane</keyword>
<gene>
    <name evidence="2" type="ordered locus">NSE_0422</name>
</gene>
<dbReference type="KEGG" id="nse:NSE_0422"/>
<accession>Q2GDY8</accession>
<name>Q2GDY8_EHRS3</name>
<proteinExistence type="predicted"/>
<dbReference type="RefSeq" id="WP_011451814.1">
    <property type="nucleotide sequence ID" value="NC_007798.1"/>
</dbReference>
<feature type="transmembrane region" description="Helical" evidence="1">
    <location>
        <begin position="20"/>
        <end position="42"/>
    </location>
</feature>
<organism evidence="2 3">
    <name type="scientific">Ehrlichia sennetsu (strain ATCC VR-367 / Miyayama)</name>
    <name type="common">Neorickettsia sennetsu</name>
    <dbReference type="NCBI Taxonomy" id="222891"/>
    <lineage>
        <taxon>Bacteria</taxon>
        <taxon>Pseudomonadati</taxon>
        <taxon>Pseudomonadota</taxon>
        <taxon>Alphaproteobacteria</taxon>
        <taxon>Rickettsiales</taxon>
        <taxon>Anaplasmataceae</taxon>
        <taxon>Ehrlichia</taxon>
    </lineage>
</organism>
<dbReference type="Proteomes" id="UP000001942">
    <property type="component" value="Chromosome"/>
</dbReference>
<dbReference type="EMBL" id="CP000237">
    <property type="protein sequence ID" value="ABD46078.1"/>
    <property type="molecule type" value="Genomic_DNA"/>
</dbReference>
<keyword evidence="3" id="KW-1185">Reference proteome</keyword>
<feature type="transmembrane region" description="Helical" evidence="1">
    <location>
        <begin position="74"/>
        <end position="91"/>
    </location>
</feature>
<keyword evidence="1" id="KW-1133">Transmembrane helix</keyword>
<dbReference type="OrthoDB" id="7165686at2"/>